<keyword evidence="1" id="KW-1133">Transmembrane helix</keyword>
<evidence type="ECO:0000313" key="3">
    <source>
        <dbReference type="Proteomes" id="UP000007485"/>
    </source>
</evidence>
<feature type="transmembrane region" description="Helical" evidence="1">
    <location>
        <begin position="7"/>
        <end position="35"/>
    </location>
</feature>
<gene>
    <name evidence="2" type="ordered locus">VMUT_2219</name>
</gene>
<name>F0QXK0_VULM7</name>
<dbReference type="eggNOG" id="arCOG13856">
    <property type="taxonomic scope" value="Archaea"/>
</dbReference>
<dbReference type="RefSeq" id="WP_013605576.1">
    <property type="nucleotide sequence ID" value="NC_015151.1"/>
</dbReference>
<dbReference type="STRING" id="985053.VMUT_2219"/>
<feature type="transmembrane region" description="Helical" evidence="1">
    <location>
        <begin position="41"/>
        <end position="64"/>
    </location>
</feature>
<sequence length="106" mass="11277">MSEPRVAGILMLITGAFLLVPALLFGIVSIMLVPIPNITATIMWALTLIIIALAMMNIGAGALLLSRPSDSETRTLGIVVAALNLVFTWWTIIGAVFAILELAFLV</sequence>
<keyword evidence="1" id="KW-0472">Membrane</keyword>
<dbReference type="EMBL" id="CP002529">
    <property type="protein sequence ID" value="ADY02415.1"/>
    <property type="molecule type" value="Genomic_DNA"/>
</dbReference>
<protein>
    <submittedName>
        <fullName evidence="2">Uncharacterized protein</fullName>
    </submittedName>
</protein>
<proteinExistence type="predicted"/>
<reference evidence="2 3" key="1">
    <citation type="journal article" date="2011" name="J. Bacteriol.">
        <title>Complete genome sequence of 'Vulcanisaeta moutnovskia' strain 768-28, a novel member of the hyperthermophilic crenarchaeal genus vulcanisaeta.</title>
        <authorList>
            <person name="Gumerov V.M."/>
            <person name="Mardanov A.V."/>
            <person name="Beletsky A.V."/>
            <person name="Prokofeva M.I."/>
            <person name="Bonch-Osmolovskaya E.A."/>
            <person name="Ravin N.V."/>
            <person name="Skryabin K.G."/>
        </authorList>
    </citation>
    <scope>NUCLEOTIDE SEQUENCE [LARGE SCALE GENOMIC DNA]</scope>
    <source>
        <strain evidence="2 3">768-28</strain>
    </source>
</reference>
<keyword evidence="1" id="KW-0812">Transmembrane</keyword>
<organism evidence="2 3">
    <name type="scientific">Vulcanisaeta moutnovskia (strain 768-28)</name>
    <dbReference type="NCBI Taxonomy" id="985053"/>
    <lineage>
        <taxon>Archaea</taxon>
        <taxon>Thermoproteota</taxon>
        <taxon>Thermoprotei</taxon>
        <taxon>Thermoproteales</taxon>
        <taxon>Thermoproteaceae</taxon>
        <taxon>Vulcanisaeta</taxon>
    </lineage>
</organism>
<evidence type="ECO:0000313" key="2">
    <source>
        <dbReference type="EMBL" id="ADY02415.1"/>
    </source>
</evidence>
<dbReference type="GeneID" id="10289871"/>
<dbReference type="AlphaFoldDB" id="F0QXK0"/>
<dbReference type="Proteomes" id="UP000007485">
    <property type="component" value="Chromosome"/>
</dbReference>
<evidence type="ECO:0000256" key="1">
    <source>
        <dbReference type="SAM" id="Phobius"/>
    </source>
</evidence>
<accession>F0QXK0</accession>
<dbReference type="HOGENOM" id="CLU_2217204_0_0_2"/>
<dbReference type="KEGG" id="vmo:VMUT_2219"/>
<feature type="transmembrane region" description="Helical" evidence="1">
    <location>
        <begin position="76"/>
        <end position="100"/>
    </location>
</feature>
<dbReference type="OrthoDB" id="27645at2157"/>
<keyword evidence="3" id="KW-1185">Reference proteome</keyword>